<evidence type="ECO:0008006" key="3">
    <source>
        <dbReference type="Google" id="ProtNLM"/>
    </source>
</evidence>
<dbReference type="InterPro" id="IPR036520">
    <property type="entry name" value="UPF0759_sf"/>
</dbReference>
<reference evidence="1 2" key="1">
    <citation type="submission" date="2018-08" db="EMBL/GenBank/DDBJ databases">
        <title>Recombination of ecologically and evolutionarily significant loci maintains genetic cohesion in the Pseudomonas syringae species complex.</title>
        <authorList>
            <person name="Dillon M."/>
            <person name="Thakur S."/>
            <person name="Almeida R.N.D."/>
            <person name="Weir B.S."/>
            <person name="Guttman D.S."/>
        </authorList>
    </citation>
    <scope>NUCLEOTIDE SEQUENCE [LARGE SCALE GENOMIC DNA]</scope>
    <source>
        <strain evidence="1 2">19322</strain>
    </source>
</reference>
<name>A0A3M2WH45_PSEA0</name>
<dbReference type="Pfam" id="PF01904">
    <property type="entry name" value="DUF72"/>
    <property type="match status" value="1"/>
</dbReference>
<evidence type="ECO:0000313" key="2">
    <source>
        <dbReference type="Proteomes" id="UP000277952"/>
    </source>
</evidence>
<dbReference type="PANTHER" id="PTHR30348">
    <property type="entry name" value="UNCHARACTERIZED PROTEIN YECE"/>
    <property type="match status" value="1"/>
</dbReference>
<dbReference type="EMBL" id="RBNS01000243">
    <property type="protein sequence ID" value="RML50505.1"/>
    <property type="molecule type" value="Genomic_DNA"/>
</dbReference>
<proteinExistence type="predicted"/>
<dbReference type="PANTHER" id="PTHR30348:SF9">
    <property type="entry name" value="UPF0759 PROTEIN YECE"/>
    <property type="match status" value="1"/>
</dbReference>
<accession>A0A3M2WH45</accession>
<dbReference type="InterPro" id="IPR002763">
    <property type="entry name" value="DUF72"/>
</dbReference>
<dbReference type="Proteomes" id="UP000277952">
    <property type="component" value="Unassembled WGS sequence"/>
</dbReference>
<organism evidence="1 2">
    <name type="scientific">Pseudomonas amygdali pv. morsprunorum</name>
    <dbReference type="NCBI Taxonomy" id="129138"/>
    <lineage>
        <taxon>Bacteria</taxon>
        <taxon>Pseudomonadati</taxon>
        <taxon>Pseudomonadota</taxon>
        <taxon>Gammaproteobacteria</taxon>
        <taxon>Pseudomonadales</taxon>
        <taxon>Pseudomonadaceae</taxon>
        <taxon>Pseudomonas</taxon>
        <taxon>Pseudomonas amygdali</taxon>
    </lineage>
</organism>
<comment type="caution">
    <text evidence="1">The sequence shown here is derived from an EMBL/GenBank/DDBJ whole genome shotgun (WGS) entry which is preliminary data.</text>
</comment>
<evidence type="ECO:0000313" key="1">
    <source>
        <dbReference type="EMBL" id="RML50505.1"/>
    </source>
</evidence>
<dbReference type="SUPFAM" id="SSF117396">
    <property type="entry name" value="TM1631-like"/>
    <property type="match status" value="1"/>
</dbReference>
<dbReference type="AlphaFoldDB" id="A0A3M2WH45"/>
<sequence>MGARPSRLIVTRLPYYLGCPSWSENAWRDSLYPEDARTTDFLSLYTQVFNVVEGNTTFYARPAATTVQRWAETMPEDFRFTAKFHKDISHNGDLRQQVGAAEAFIRLLAPLGGRVAPFWLQLPASFTPQRLAELVGFIDELNVPLAVEVRNMAFFMKGDEERMLNRLLLDRGVERICLDSRALFNCVSSDPAVLHAQSKKPKVPPRPAALTLFPQVRFIGGPDLDANNEFLVQWVEKVAVWIEEGRTPYVFLHTPDNLKAPEQARRFHEQLMLRLPGLPALPELDRGPQVEQLGLL</sequence>
<protein>
    <recommendedName>
        <fullName evidence="3">DUF72 domain-containing protein</fullName>
    </recommendedName>
</protein>
<dbReference type="Gene3D" id="3.20.20.410">
    <property type="entry name" value="Protein of unknown function UPF0759"/>
    <property type="match status" value="1"/>
</dbReference>
<gene>
    <name evidence="1" type="ORF">ALQ94_04790</name>
</gene>